<keyword evidence="2" id="KW-0812">Transmembrane</keyword>
<feature type="compositionally biased region" description="Low complexity" evidence="1">
    <location>
        <begin position="18"/>
        <end position="29"/>
    </location>
</feature>
<proteinExistence type="predicted"/>
<feature type="transmembrane region" description="Helical" evidence="2">
    <location>
        <begin position="242"/>
        <end position="262"/>
    </location>
</feature>
<accession>A0AA40DAG0</accession>
<gene>
    <name evidence="3" type="ORF">QBC41DRAFT_357938</name>
</gene>
<feature type="compositionally biased region" description="Basic and acidic residues" evidence="1">
    <location>
        <begin position="1"/>
        <end position="10"/>
    </location>
</feature>
<feature type="region of interest" description="Disordered" evidence="1">
    <location>
        <begin position="1"/>
        <end position="34"/>
    </location>
</feature>
<keyword evidence="4" id="KW-1185">Reference proteome</keyword>
<dbReference type="EMBL" id="JAULSY010000084">
    <property type="protein sequence ID" value="KAK0666690.1"/>
    <property type="molecule type" value="Genomic_DNA"/>
</dbReference>
<feature type="transmembrane region" description="Helical" evidence="2">
    <location>
        <begin position="274"/>
        <end position="292"/>
    </location>
</feature>
<name>A0AA40DAG0_9PEZI</name>
<keyword evidence="2" id="KW-0472">Membrane</keyword>
<reference evidence="3" key="1">
    <citation type="submission" date="2023-06" db="EMBL/GenBank/DDBJ databases">
        <title>Genome-scale phylogeny and comparative genomics of the fungal order Sordariales.</title>
        <authorList>
            <consortium name="Lawrence Berkeley National Laboratory"/>
            <person name="Hensen N."/>
            <person name="Bonometti L."/>
            <person name="Westerberg I."/>
            <person name="Brannstrom I.O."/>
            <person name="Guillou S."/>
            <person name="Cros-Aarteil S."/>
            <person name="Calhoun S."/>
            <person name="Haridas S."/>
            <person name="Kuo A."/>
            <person name="Mondo S."/>
            <person name="Pangilinan J."/>
            <person name="Riley R."/>
            <person name="Labutti K."/>
            <person name="Andreopoulos B."/>
            <person name="Lipzen A."/>
            <person name="Chen C."/>
            <person name="Yanf M."/>
            <person name="Daum C."/>
            <person name="Ng V."/>
            <person name="Clum A."/>
            <person name="Steindorff A."/>
            <person name="Ohm R."/>
            <person name="Martin F."/>
            <person name="Silar P."/>
            <person name="Natvig D."/>
            <person name="Lalanne C."/>
            <person name="Gautier V."/>
            <person name="Ament-Velasquez S.L."/>
            <person name="Kruys A."/>
            <person name="Hutchinson M.I."/>
            <person name="Powell A.J."/>
            <person name="Barry K."/>
            <person name="Miller A.N."/>
            <person name="Grigoriev I.V."/>
            <person name="Debuchy R."/>
            <person name="Gladieux P."/>
            <person name="Thoren M.H."/>
            <person name="Johannesson H."/>
        </authorList>
    </citation>
    <scope>NUCLEOTIDE SEQUENCE</scope>
    <source>
        <strain evidence="3">CBS 307.81</strain>
    </source>
</reference>
<protein>
    <submittedName>
        <fullName evidence="3">Uncharacterized protein</fullName>
    </submittedName>
</protein>
<evidence type="ECO:0000313" key="3">
    <source>
        <dbReference type="EMBL" id="KAK0666690.1"/>
    </source>
</evidence>
<evidence type="ECO:0000313" key="4">
    <source>
        <dbReference type="Proteomes" id="UP001174997"/>
    </source>
</evidence>
<evidence type="ECO:0000256" key="1">
    <source>
        <dbReference type="SAM" id="MobiDB-lite"/>
    </source>
</evidence>
<dbReference type="Proteomes" id="UP001174997">
    <property type="component" value="Unassembled WGS sequence"/>
</dbReference>
<feature type="transmembrane region" description="Helical" evidence="2">
    <location>
        <begin position="213"/>
        <end position="236"/>
    </location>
</feature>
<organism evidence="3 4">
    <name type="scientific">Cercophora samala</name>
    <dbReference type="NCBI Taxonomy" id="330535"/>
    <lineage>
        <taxon>Eukaryota</taxon>
        <taxon>Fungi</taxon>
        <taxon>Dikarya</taxon>
        <taxon>Ascomycota</taxon>
        <taxon>Pezizomycotina</taxon>
        <taxon>Sordariomycetes</taxon>
        <taxon>Sordariomycetidae</taxon>
        <taxon>Sordariales</taxon>
        <taxon>Lasiosphaeriaceae</taxon>
        <taxon>Cercophora</taxon>
    </lineage>
</organism>
<comment type="caution">
    <text evidence="3">The sequence shown here is derived from an EMBL/GenBank/DDBJ whole genome shotgun (WGS) entry which is preliminary data.</text>
</comment>
<evidence type="ECO:0000256" key="2">
    <source>
        <dbReference type="SAM" id="Phobius"/>
    </source>
</evidence>
<dbReference type="AlphaFoldDB" id="A0AA40DAG0"/>
<keyword evidence="2" id="KW-1133">Transmembrane helix</keyword>
<sequence length="303" mass="33830">MELDKLDLEKGMSIQEVPSNDNSPISNSDTLNNSDYPFPDTVGGDGGGCREWLFFPACEAQFSFILDHWAAKSKETFQEVKELERENQAQGRDDYKKCVTDNDFGRKKQELVDRLTMECKELGTIFTLANTIMHQHSPSQTLTEQYHLWCWDKGLDPEYSGCGLPAEGYRSLGPRPSAIDDFVVSAAETLSKAASSVKTQTSFTMNYFTLRMLSHLFIVLMGAIYFVLPLIIMYMVPMDKTGSVVVTISFTILFCVGSFYFGGGSGGLQTDHKFLLLFAYTSVMATLLSNLTQNHDRGVSVVD</sequence>